<dbReference type="Proteomes" id="UP000309997">
    <property type="component" value="Unassembled WGS sequence"/>
</dbReference>
<sequence>MFRKKHINGKLIMTGIEKGCARANFGVMPVSGNEETGVKPLAQQSSLNIAGVPIKKRRFIWPPSPPREEQSVPLLGNDSAQKEPGSTSKESTPSNSSVAASSDLSDPVKNSVAEENKNRLDSIVQVNAENCSGVKVEAQNLATHSDSLAKFGKQEKPVVEEKSANTLLISAKTELNLESNKGPGLNVGKEICSQKILEGKCKSEMPIASVASQFCLGLKEHNVSSLECYSNDGSQNNENVGAVSLNLSLSEGETGVLHKMDNILATDSTDVFANRSNWDLNTTMDTWDGSSSDEHAAQETADGWNRVGVKCDSTTGIVGTGMSNGKQLLDSSECKSSFPQTFSDCAKYTSEDSLHLRLSPSFPCFNLSQEHSSSSANKESCIIPNISLPGSLLSAGNATVANCRSIKSEPFDGSPKHDFRGAKVNPFDFFVKRELVEKGSLETSKSSAFGSLKLVGHGFIKPEPFHDGNSETPRMVGGPSIQPDKQVLQSQDTVEQSPCSASKIVLQVQDTTGQPSCSTDNQVREGQDILAKPTCSTDLSISGNASDQLEYTTCVEGALLRNAMPKEAPESAGQVSSEMVSMPVGHSGEELDASVKIDTAITEDRSGDAPEQCELKISEEVPAGSHGNGEVSVTDEEKINLSGDMIEEDSYGSGYESDGNTMSMDIDEERQEHNYEDGEVQDPHLQAAEESQKCEEKDVSHGNSEHEKANSGLAGDDHYISSLVEENDSKIELSENNEVTVKECITRTIEDADNASVKESPTVDMPTCGAEQERETTTIQRKSLDLSGKKDCPVGQGTELSSGQDITAGQGVLVSVEPGSDKNIKTNNMEKNELPELEASLNGGDMAKDVSSSRSRIINLPRASNSSSPGKTRSISGRPFSSYQERLPDVPLEGGKLHHQGRDEIYIDGPRRFSRDRHQEHFPRNSRMNFVRGRGRISSRIDTLRGDRDSERNYASELYNGSSDFAVRRYKYASAVAEADSESINYNIAPDGSFVGTARGGRKLLDDETPVFRNIPSRRRSPGGRDVPAARGIQMVHRVPRNIGEEGSEVIGARHADNMRGFPDDGTEQAFRRPQPSYEGLDGHFVQGTRNYSSVQRRALPQFRSKSPIRSRSPGPWSSARRRSPDGFGGTSELSNRRSPIYSMGRIRSPDHPGFPREMVVRRHGSPPFLSRPPDTRETDPGHSRSIISNRGQTGRVFLRNSRRFGITDPRERTDSDEFFGGPIHSGRFHDLGGDGNVEDRRRFSERRGPVRSFKTPFNGAGSENFHLNPEDGPRPFRFFPEDNPEFHERTNLREREFDGRIRNRPGNAPRRPRGIEEQEGNYRHDRQSKYSEDFKTHVECGCQHQGFGSNGGGAKPQFMDVVDYDLVFVGHLLWAIVDEYNSAYGLHVE</sequence>
<gene>
    <name evidence="1" type="ORF">D5086_015816</name>
</gene>
<comment type="caution">
    <text evidence="1">The sequence shown here is derived from an EMBL/GenBank/DDBJ whole genome shotgun (WGS) entry which is preliminary data.</text>
</comment>
<protein>
    <submittedName>
        <fullName evidence="1">Uncharacterized protein</fullName>
    </submittedName>
</protein>
<evidence type="ECO:0000313" key="2">
    <source>
        <dbReference type="Proteomes" id="UP000309997"/>
    </source>
</evidence>
<name>A0ACC4BTR0_POPAL</name>
<accession>A0ACC4BTR0</accession>
<organism evidence="1 2">
    <name type="scientific">Populus alba</name>
    <name type="common">White poplar</name>
    <dbReference type="NCBI Taxonomy" id="43335"/>
    <lineage>
        <taxon>Eukaryota</taxon>
        <taxon>Viridiplantae</taxon>
        <taxon>Streptophyta</taxon>
        <taxon>Embryophyta</taxon>
        <taxon>Tracheophyta</taxon>
        <taxon>Spermatophyta</taxon>
        <taxon>Magnoliopsida</taxon>
        <taxon>eudicotyledons</taxon>
        <taxon>Gunneridae</taxon>
        <taxon>Pentapetalae</taxon>
        <taxon>rosids</taxon>
        <taxon>fabids</taxon>
        <taxon>Malpighiales</taxon>
        <taxon>Salicaceae</taxon>
        <taxon>Saliceae</taxon>
        <taxon>Populus</taxon>
    </lineage>
</organism>
<dbReference type="EMBL" id="RCHU02000008">
    <property type="protein sequence ID" value="KAL3581484.1"/>
    <property type="molecule type" value="Genomic_DNA"/>
</dbReference>
<proteinExistence type="predicted"/>
<evidence type="ECO:0000313" key="1">
    <source>
        <dbReference type="EMBL" id="KAL3581484.1"/>
    </source>
</evidence>
<reference evidence="1 2" key="1">
    <citation type="journal article" date="2024" name="Plant Biotechnol. J.">
        <title>Genome and CRISPR/Cas9 system of a widespread forest tree (Populus alba) in the world.</title>
        <authorList>
            <person name="Liu Y.J."/>
            <person name="Jiang P.F."/>
            <person name="Han X.M."/>
            <person name="Li X.Y."/>
            <person name="Wang H.M."/>
            <person name="Wang Y.J."/>
            <person name="Wang X.X."/>
            <person name="Zeng Q.Y."/>
        </authorList>
    </citation>
    <scope>NUCLEOTIDE SEQUENCE [LARGE SCALE GENOMIC DNA]</scope>
    <source>
        <strain evidence="2">cv. PAL-ZL1</strain>
    </source>
</reference>
<keyword evidence="2" id="KW-1185">Reference proteome</keyword>